<name>A0A4Y6Q2A8_PERCE</name>
<sequence length="294" mass="34316">MAKNDQFDDEFLKKLEYLYIISKKIVAGKNQAERKTRIVGSGIEFADHRSYSPGDDFRGLDWKVYARTEKLFLRLFEEEEDLYIYFLLDCSRSMLLGEPTKWDYAKKVAAALGYIGLSNLDRVSIIPFSSKLDGRLPPSRGKAQIYKIFDFLRNLEAGEHTSLEDAFSTFVAQNKRRGIAVVLSDFYDPRGFEEGLNKLRYHKFEPIVVHVYDERELNPTVQGELQLVDVETGDVREITLTPEVVKEYRQAFYEFSEELEEYCTKKQVLYFRTPIQEPFDELILRIFRAGGFIK</sequence>
<dbReference type="InterPro" id="IPR002035">
    <property type="entry name" value="VWF_A"/>
</dbReference>
<dbReference type="Gene3D" id="3.40.50.410">
    <property type="entry name" value="von Willebrand factor, type A domain"/>
    <property type="match status" value="1"/>
</dbReference>
<accession>A0A5B8YG93</accession>
<reference evidence="2 3" key="1">
    <citation type="submission" date="2019-06" db="EMBL/GenBank/DDBJ databases">
        <title>Persicimonas caeni gen. nov., sp. nov., a predatory bacterium isolated from solar saltern.</title>
        <authorList>
            <person name="Wang S."/>
        </authorList>
    </citation>
    <scope>NUCLEOTIDE SEQUENCE [LARGE SCALE GENOMIC DNA]</scope>
    <source>
        <strain evidence="2 3">YN101</strain>
    </source>
</reference>
<dbReference type="InterPro" id="IPR036465">
    <property type="entry name" value="vWFA_dom_sf"/>
</dbReference>
<dbReference type="OrthoDB" id="9776116at2"/>
<dbReference type="PANTHER" id="PTHR33608:SF7">
    <property type="entry name" value="DUF58 DOMAIN-CONTAINING PROTEIN"/>
    <property type="match status" value="1"/>
</dbReference>
<dbReference type="AlphaFoldDB" id="A0A4Y6Q2A8"/>
<evidence type="ECO:0000313" key="3">
    <source>
        <dbReference type="Proteomes" id="UP000315995"/>
    </source>
</evidence>
<evidence type="ECO:0000313" key="2">
    <source>
        <dbReference type="EMBL" id="QDG54125.1"/>
    </source>
</evidence>
<dbReference type="Pfam" id="PF01882">
    <property type="entry name" value="DUF58"/>
    <property type="match status" value="1"/>
</dbReference>
<dbReference type="EMBL" id="CP041186">
    <property type="protein sequence ID" value="QDG54125.1"/>
    <property type="molecule type" value="Genomic_DNA"/>
</dbReference>
<feature type="domain" description="VWFA" evidence="1">
    <location>
        <begin position="81"/>
        <end position="246"/>
    </location>
</feature>
<evidence type="ECO:0000259" key="1">
    <source>
        <dbReference type="SMART" id="SM00327"/>
    </source>
</evidence>
<accession>A0A4Y6Q2A8</accession>
<dbReference type="CDD" id="cd00198">
    <property type="entry name" value="vWFA"/>
    <property type="match status" value="1"/>
</dbReference>
<dbReference type="SMART" id="SM00327">
    <property type="entry name" value="VWA"/>
    <property type="match status" value="1"/>
</dbReference>
<proteinExistence type="predicted"/>
<dbReference type="RefSeq" id="WP_141200570.1">
    <property type="nucleotide sequence ID" value="NZ_CP041186.1"/>
</dbReference>
<keyword evidence="3" id="KW-1185">Reference proteome</keyword>
<gene>
    <name evidence="2" type="ORF">FIV42_26295</name>
</gene>
<dbReference type="SUPFAM" id="SSF53300">
    <property type="entry name" value="vWA-like"/>
    <property type="match status" value="1"/>
</dbReference>
<dbReference type="Proteomes" id="UP000315995">
    <property type="component" value="Chromosome"/>
</dbReference>
<dbReference type="PANTHER" id="PTHR33608">
    <property type="entry name" value="BLL2464 PROTEIN"/>
    <property type="match status" value="1"/>
</dbReference>
<protein>
    <submittedName>
        <fullName evidence="2">DUF58 domain-containing protein</fullName>
    </submittedName>
</protein>
<dbReference type="InterPro" id="IPR002881">
    <property type="entry name" value="DUF58"/>
</dbReference>
<organism evidence="2 3">
    <name type="scientific">Persicimonas caeni</name>
    <dbReference type="NCBI Taxonomy" id="2292766"/>
    <lineage>
        <taxon>Bacteria</taxon>
        <taxon>Deltaproteobacteria</taxon>
        <taxon>Bradymonadales</taxon>
        <taxon>Bradymonadaceae</taxon>
        <taxon>Persicimonas</taxon>
    </lineage>
</organism>